<comment type="caution">
    <text evidence="2">The sequence shown here is derived from an EMBL/GenBank/DDBJ whole genome shotgun (WGS) entry which is preliminary data.</text>
</comment>
<evidence type="ECO:0000313" key="3">
    <source>
        <dbReference type="Proteomes" id="UP000613740"/>
    </source>
</evidence>
<dbReference type="Proteomes" id="UP000613740">
    <property type="component" value="Unassembled WGS sequence"/>
</dbReference>
<proteinExistence type="predicted"/>
<sequence length="508" mass="52924">MTDADFAGYQSVIARSSDLEITGGDIFNRTVFPVLSWGNLKSKVRLDDGARLTFRHVVLRDFTASLQSGTLSLLAPSLSDSGSVVTLQESLMQLGVCIPPSIRAASISSVPRPPGLPGTQQVRVGLSQEGCTNTSTSTNTTVPLALRCWADVGELVDVAVAGVSPPDLRAGSSSSSSSSSSSGTTGQSAIVPLRYAMHLLHVTYLCEQVVSRDCIDRLGLVACMVLAASTPPPPPLPPPAASPDRTPVVPAPSSSPMPCPAVPAGGGSGGPPSVVAVSTGAQLVAALADPGKAGVLLLNDVALSDSDFSCLGLPLPRATNFTITGSQSSANPAIYPVLDLGFVKSKVRLEGGAVLKLERLVLRNFRATPLGQSPGFDLVASSTTEAGAMVLMQDSVMMLRICVPRTIQGEIMSSIPRPPGLPGTQVSLYNKTQANCTNNTSSAPVLRCWPDLGEYVDVAVAGFDIDAFGRATATRYTLYMVRVPYLCERQMTVECVAALGPLGCFLYM</sequence>
<dbReference type="AlphaFoldDB" id="A0A835VW54"/>
<evidence type="ECO:0000313" key="2">
    <source>
        <dbReference type="EMBL" id="KAG2431592.1"/>
    </source>
</evidence>
<reference evidence="2" key="1">
    <citation type="journal article" date="2020" name="bioRxiv">
        <title>Comparative genomics of Chlamydomonas.</title>
        <authorList>
            <person name="Craig R.J."/>
            <person name="Hasan A.R."/>
            <person name="Ness R.W."/>
            <person name="Keightley P.D."/>
        </authorList>
    </citation>
    <scope>NUCLEOTIDE SEQUENCE</scope>
    <source>
        <strain evidence="2">CCAP 11/173</strain>
    </source>
</reference>
<name>A0A835VW54_9CHLO</name>
<keyword evidence="3" id="KW-1185">Reference proteome</keyword>
<dbReference type="OrthoDB" id="541550at2759"/>
<dbReference type="EMBL" id="JAEHOD010000072">
    <property type="protein sequence ID" value="KAG2431592.1"/>
    <property type="molecule type" value="Genomic_DNA"/>
</dbReference>
<evidence type="ECO:0000256" key="1">
    <source>
        <dbReference type="SAM" id="MobiDB-lite"/>
    </source>
</evidence>
<organism evidence="2 3">
    <name type="scientific">Chlamydomonas schloesseri</name>
    <dbReference type="NCBI Taxonomy" id="2026947"/>
    <lineage>
        <taxon>Eukaryota</taxon>
        <taxon>Viridiplantae</taxon>
        <taxon>Chlorophyta</taxon>
        <taxon>core chlorophytes</taxon>
        <taxon>Chlorophyceae</taxon>
        <taxon>CS clade</taxon>
        <taxon>Chlamydomonadales</taxon>
        <taxon>Chlamydomonadaceae</taxon>
        <taxon>Chlamydomonas</taxon>
    </lineage>
</organism>
<gene>
    <name evidence="2" type="ORF">HYH02_013285</name>
</gene>
<feature type="region of interest" description="Disordered" evidence="1">
    <location>
        <begin position="233"/>
        <end position="255"/>
    </location>
</feature>
<protein>
    <submittedName>
        <fullName evidence="2">Uncharacterized protein</fullName>
    </submittedName>
</protein>
<accession>A0A835VW54</accession>